<sequence length="67" mass="7506">MGRARNEDGRQPVDHQNNRVVAERRVAQSGPAAGALGRRATSQVPHVEKTCAFQRTLEYYVSAEQKR</sequence>
<comment type="caution">
    <text evidence="2">The sequence shown here is derived from an EMBL/GenBank/DDBJ whole genome shotgun (WGS) entry which is preliminary data.</text>
</comment>
<name>A0ABQ7PW84_PLUXY</name>
<evidence type="ECO:0000313" key="2">
    <source>
        <dbReference type="EMBL" id="KAG7297155.1"/>
    </source>
</evidence>
<feature type="region of interest" description="Disordered" evidence="1">
    <location>
        <begin position="1"/>
        <end position="23"/>
    </location>
</feature>
<evidence type="ECO:0000313" key="3">
    <source>
        <dbReference type="Proteomes" id="UP000823941"/>
    </source>
</evidence>
<proteinExistence type="predicted"/>
<reference evidence="2 3" key="1">
    <citation type="submission" date="2021-06" db="EMBL/GenBank/DDBJ databases">
        <title>A haploid diamondback moth (Plutella xylostella L.) genome assembly resolves 31 chromosomes and identifies a diamide resistance mutation.</title>
        <authorList>
            <person name="Ward C.M."/>
            <person name="Perry K.D."/>
            <person name="Baker G."/>
            <person name="Powis K."/>
            <person name="Heckel D.G."/>
            <person name="Baxter S.W."/>
        </authorList>
    </citation>
    <scope>NUCLEOTIDE SEQUENCE [LARGE SCALE GENOMIC DNA]</scope>
    <source>
        <strain evidence="2 3">LV</strain>
        <tissue evidence="2">Single pupa</tissue>
    </source>
</reference>
<dbReference type="EMBL" id="JAHIBW010000027">
    <property type="protein sequence ID" value="KAG7297155.1"/>
    <property type="molecule type" value="Genomic_DNA"/>
</dbReference>
<keyword evidence="3" id="KW-1185">Reference proteome</keyword>
<dbReference type="Proteomes" id="UP000823941">
    <property type="component" value="Chromosome 27"/>
</dbReference>
<organism evidence="2 3">
    <name type="scientific">Plutella xylostella</name>
    <name type="common">Diamondback moth</name>
    <name type="synonym">Plutella maculipennis</name>
    <dbReference type="NCBI Taxonomy" id="51655"/>
    <lineage>
        <taxon>Eukaryota</taxon>
        <taxon>Metazoa</taxon>
        <taxon>Ecdysozoa</taxon>
        <taxon>Arthropoda</taxon>
        <taxon>Hexapoda</taxon>
        <taxon>Insecta</taxon>
        <taxon>Pterygota</taxon>
        <taxon>Neoptera</taxon>
        <taxon>Endopterygota</taxon>
        <taxon>Lepidoptera</taxon>
        <taxon>Glossata</taxon>
        <taxon>Ditrysia</taxon>
        <taxon>Yponomeutoidea</taxon>
        <taxon>Plutellidae</taxon>
        <taxon>Plutella</taxon>
    </lineage>
</organism>
<protein>
    <submittedName>
        <fullName evidence="2">Uncharacterized protein</fullName>
    </submittedName>
</protein>
<evidence type="ECO:0000256" key="1">
    <source>
        <dbReference type="SAM" id="MobiDB-lite"/>
    </source>
</evidence>
<accession>A0ABQ7PW84</accession>
<gene>
    <name evidence="2" type="ORF">JYU34_020128</name>
</gene>